<sequence length="221" mass="25007">MPDLYYMAASPPCRSVLLTAKAVGVELNLKKVDVMGGEHMKPEFLEINFQHTIPTLVDGNIKLWESRAICSYLASQYGKDDSLYPNNPRARCIVDARLNFDMGTLYHRFTDYAFPVMRGQKPDPANLEKLKEALGWLNRFLTEYTFAAGNKVTIADHCLISSVSTIEAIGIELDEYTRIVKWMKRCKIAMPGYKEANVDGAEMIGGFLKKKFEELKVEVNP</sequence>
<accession>A0A8A7QT19</accession>
<dbReference type="CDD" id="cd03177">
    <property type="entry name" value="GST_C_Delta_Epsilon"/>
    <property type="match status" value="1"/>
</dbReference>
<dbReference type="FunFam" id="1.20.1050.10:FF:000007">
    <property type="entry name" value="Glutathione S-transferase 1-1"/>
    <property type="match status" value="1"/>
</dbReference>
<feature type="domain" description="GST N-terminal" evidence="3">
    <location>
        <begin position="1"/>
        <end position="81"/>
    </location>
</feature>
<dbReference type="Gene3D" id="1.20.1050.10">
    <property type="match status" value="1"/>
</dbReference>
<dbReference type="CDD" id="cd03045">
    <property type="entry name" value="GST_N_Delta_Epsilon"/>
    <property type="match status" value="1"/>
</dbReference>
<dbReference type="SFLD" id="SFLDG00358">
    <property type="entry name" value="Main_(cytGST)"/>
    <property type="match status" value="1"/>
</dbReference>
<dbReference type="SFLD" id="SFLDS00019">
    <property type="entry name" value="Glutathione_Transferase_(cytos"/>
    <property type="match status" value="1"/>
</dbReference>
<dbReference type="AlphaFoldDB" id="A0A8A7QT19"/>
<evidence type="ECO:0000256" key="2">
    <source>
        <dbReference type="RuleBase" id="RU003494"/>
    </source>
</evidence>
<dbReference type="SUPFAM" id="SSF47616">
    <property type="entry name" value="GST C-terminal domain-like"/>
    <property type="match status" value="1"/>
</dbReference>
<dbReference type="GO" id="GO:0004364">
    <property type="term" value="F:glutathione transferase activity"/>
    <property type="evidence" value="ECO:0007669"/>
    <property type="project" value="TreeGrafter"/>
</dbReference>
<keyword evidence="5" id="KW-0808">Transferase</keyword>
<protein>
    <submittedName>
        <fullName evidence="5">Glutathione S-transferase delta 1</fullName>
    </submittedName>
</protein>
<dbReference type="InterPro" id="IPR004045">
    <property type="entry name" value="Glutathione_S-Trfase_N"/>
</dbReference>
<dbReference type="EMBL" id="MW026442">
    <property type="protein sequence ID" value="QTM65178.1"/>
    <property type="molecule type" value="mRNA"/>
</dbReference>
<evidence type="ECO:0000259" key="4">
    <source>
        <dbReference type="PROSITE" id="PS50405"/>
    </source>
</evidence>
<dbReference type="FunFam" id="3.40.30.10:FF:000034">
    <property type="entry name" value="glutathione S-transferase 1"/>
    <property type="match status" value="1"/>
</dbReference>
<dbReference type="SFLD" id="SFLDG01153">
    <property type="entry name" value="Main.4:_Theta-like"/>
    <property type="match status" value="1"/>
</dbReference>
<name>A0A8A7QT19_9EUCA</name>
<dbReference type="InterPro" id="IPR004046">
    <property type="entry name" value="GST_C"/>
</dbReference>
<dbReference type="Gene3D" id="3.40.30.10">
    <property type="entry name" value="Glutaredoxin"/>
    <property type="match status" value="1"/>
</dbReference>
<dbReference type="PANTHER" id="PTHR43969">
    <property type="entry name" value="GLUTATHIONE S TRANSFERASE D10, ISOFORM A-RELATED"/>
    <property type="match status" value="1"/>
</dbReference>
<evidence type="ECO:0000313" key="5">
    <source>
        <dbReference type="EMBL" id="QTM65178.1"/>
    </source>
</evidence>
<reference evidence="5" key="1">
    <citation type="journal article" name="Aquac Rep">
        <title>Cloning and analysis of three glutathione S-transferases in Eriocheir hepuensis and their expression in response to azadirachtin stress.</title>
        <authorList>
            <person name="Liu K."/>
            <person name="Liu J."/>
            <person name="Ren T."/>
            <person name="Xu Y."/>
            <person name="Lu M."/>
            <person name="Fang H."/>
            <person name="Zhang Y."/>
            <person name="Liao Y."/>
            <person name="Zhu P."/>
        </authorList>
    </citation>
    <scope>NUCLEOTIDE SEQUENCE</scope>
</reference>
<proteinExistence type="evidence at transcript level"/>
<evidence type="ECO:0000259" key="3">
    <source>
        <dbReference type="PROSITE" id="PS50404"/>
    </source>
</evidence>
<evidence type="ECO:0000256" key="1">
    <source>
        <dbReference type="ARBA" id="ARBA00011738"/>
    </source>
</evidence>
<dbReference type="InterPro" id="IPR040079">
    <property type="entry name" value="Glutathione_S-Trfase"/>
</dbReference>
<dbReference type="GO" id="GO:0006749">
    <property type="term" value="P:glutathione metabolic process"/>
    <property type="evidence" value="ECO:0007669"/>
    <property type="project" value="TreeGrafter"/>
</dbReference>
<dbReference type="Pfam" id="PF02798">
    <property type="entry name" value="GST_N"/>
    <property type="match status" value="1"/>
</dbReference>
<comment type="subunit">
    <text evidence="1">Homodimer.</text>
</comment>
<dbReference type="SUPFAM" id="SSF52833">
    <property type="entry name" value="Thioredoxin-like"/>
    <property type="match status" value="1"/>
</dbReference>
<dbReference type="PROSITE" id="PS50405">
    <property type="entry name" value="GST_CTER"/>
    <property type="match status" value="1"/>
</dbReference>
<dbReference type="Pfam" id="PF00043">
    <property type="entry name" value="GST_C"/>
    <property type="match status" value="1"/>
</dbReference>
<dbReference type="InterPro" id="IPR036282">
    <property type="entry name" value="Glutathione-S-Trfase_C_sf"/>
</dbReference>
<dbReference type="PANTHER" id="PTHR43969:SF9">
    <property type="entry name" value="GLUTATHIONE S TRANSFERASE D10, ISOFORM A-RELATED"/>
    <property type="match status" value="1"/>
</dbReference>
<gene>
    <name evidence="5" type="primary">GSTD1</name>
</gene>
<dbReference type="PROSITE" id="PS50404">
    <property type="entry name" value="GST_NTER"/>
    <property type="match status" value="1"/>
</dbReference>
<comment type="similarity">
    <text evidence="2">Belongs to the GST superfamily.</text>
</comment>
<dbReference type="InterPro" id="IPR010987">
    <property type="entry name" value="Glutathione-S-Trfase_C-like"/>
</dbReference>
<feature type="domain" description="GST C-terminal" evidence="4">
    <location>
        <begin position="87"/>
        <end position="212"/>
    </location>
</feature>
<dbReference type="InterPro" id="IPR036249">
    <property type="entry name" value="Thioredoxin-like_sf"/>
</dbReference>
<organism evidence="5">
    <name type="scientific">Eriocheir hepuensis</name>
    <dbReference type="NCBI Taxonomy" id="168195"/>
    <lineage>
        <taxon>Eukaryota</taxon>
        <taxon>Metazoa</taxon>
        <taxon>Ecdysozoa</taxon>
        <taxon>Arthropoda</taxon>
        <taxon>Crustacea</taxon>
        <taxon>Multicrustacea</taxon>
        <taxon>Malacostraca</taxon>
        <taxon>Eumalacostraca</taxon>
        <taxon>Eucarida</taxon>
        <taxon>Decapoda</taxon>
        <taxon>Pleocyemata</taxon>
        <taxon>Brachyura</taxon>
        <taxon>Eubrachyura</taxon>
        <taxon>Grapsoidea</taxon>
        <taxon>Varunidae</taxon>
        <taxon>Eriocheir</taxon>
    </lineage>
</organism>